<sequence length="113" mass="12356">MAPPSLAQRRDIIPVRWAGPALSDAQRMDPSTFWFIDPVLFQEELVREFFTFNRATHSPCIAHARYAKIRAAAHTGGSNPDAPDHVTVSFRGGGGMNLATVHIPTGRTAPTTM</sequence>
<dbReference type="EMBL" id="JAACJJ010000058">
    <property type="protein sequence ID" value="KAF5310002.1"/>
    <property type="molecule type" value="Genomic_DNA"/>
</dbReference>
<proteinExistence type="predicted"/>
<dbReference type="AlphaFoldDB" id="A0A8H5ERR7"/>
<protein>
    <submittedName>
        <fullName evidence="1">Uncharacterized protein</fullName>
    </submittedName>
</protein>
<organism evidence="1 2">
    <name type="scientific">Psilocybe cf. subviscida</name>
    <dbReference type="NCBI Taxonomy" id="2480587"/>
    <lineage>
        <taxon>Eukaryota</taxon>
        <taxon>Fungi</taxon>
        <taxon>Dikarya</taxon>
        <taxon>Basidiomycota</taxon>
        <taxon>Agaricomycotina</taxon>
        <taxon>Agaricomycetes</taxon>
        <taxon>Agaricomycetidae</taxon>
        <taxon>Agaricales</taxon>
        <taxon>Agaricineae</taxon>
        <taxon>Strophariaceae</taxon>
        <taxon>Psilocybe</taxon>
    </lineage>
</organism>
<name>A0A8H5ERR7_9AGAR</name>
<dbReference type="OrthoDB" id="3022201at2759"/>
<gene>
    <name evidence="1" type="ORF">D9619_010428</name>
</gene>
<accession>A0A8H5ERR7</accession>
<reference evidence="1 2" key="1">
    <citation type="journal article" date="2020" name="ISME J.">
        <title>Uncovering the hidden diversity of litter-decomposition mechanisms in mushroom-forming fungi.</title>
        <authorList>
            <person name="Floudas D."/>
            <person name="Bentzer J."/>
            <person name="Ahren D."/>
            <person name="Johansson T."/>
            <person name="Persson P."/>
            <person name="Tunlid A."/>
        </authorList>
    </citation>
    <scope>NUCLEOTIDE SEQUENCE [LARGE SCALE GENOMIC DNA]</scope>
    <source>
        <strain evidence="1 2">CBS 101986</strain>
    </source>
</reference>
<evidence type="ECO:0000313" key="1">
    <source>
        <dbReference type="EMBL" id="KAF5310002.1"/>
    </source>
</evidence>
<dbReference type="Proteomes" id="UP000567179">
    <property type="component" value="Unassembled WGS sequence"/>
</dbReference>
<evidence type="ECO:0000313" key="2">
    <source>
        <dbReference type="Proteomes" id="UP000567179"/>
    </source>
</evidence>
<keyword evidence="2" id="KW-1185">Reference proteome</keyword>
<comment type="caution">
    <text evidence="1">The sequence shown here is derived from an EMBL/GenBank/DDBJ whole genome shotgun (WGS) entry which is preliminary data.</text>
</comment>